<dbReference type="EMBL" id="VWRR01000003">
    <property type="protein sequence ID" value="KAF6004662.1"/>
    <property type="molecule type" value="Genomic_DNA"/>
</dbReference>
<sequence length="896" mass="98785">MDSSRPDRRIRWHRALSPGPTYRCVARAQPALVGLPLKDSCLYDNTSADRSATSGFQFKRYHFQETKKVSIKKENAALGFETQARTLVRSLCGLVKSPQRVGRAASGRKRIASAVSSNNKAPRTRRRQGRPREADNEVEFSYDVRQRNLYAETERPEICLPVRDPGSGNWIATTSVRDESAASGVLQPGRRNILVRRGARSRPSEGEAAGQITAAAEALRTGGIAGLKPKSRPASNEARMQTNDQHTRPADTSLVAGMQVLNPSAPSATPTPDALGSKLRKFILLVTGTCAAIAENPEREVVKLQSLGRLLRELSLLHRSAQREPLLRAWSSKAICLCVRAFTELFTEICPGYWIRTSAESNDSVRLSKTIIRLRAFEKALLGAYKAFLGFLRRHIASKNRCRQRESPRSRSLIGSVCLRSCLDLLLQLSHFNEADELIDMLVPQFGTREHTDAELVATAIELMSQLESSSGASLRAVVHLVRALCRRLGDEGIRTPTAVLHPLLKIPFEALHATTRLRDARLNATERKTNVSMKRCVRWMEEKQQLKRDVDAQLARDMRDMQAEASPEEQQWARQQVMTAVSQAYLRCLVQMEAYFLKNDSAGAFTKSASAPLAVASDSHRTASDPNVSALGIGELVPLIAEGLGQIALYVNARLLNDLLATMYRVIGATFDHTTYCVSPLVRLRCIRGSYQILIAQQIATQGADPTVLDGILFRAMDPAGATADLAPSNRGAWQRELLAVVELGLLGSRRTLPSRRGAAFWMRLIECALHSVQAADARSFVQLALALVDRYPALRAWILSTEADDGEDQVENVSPTPPVGLVPTSVGHTTASQWNALADPDIVGAMLFAGQAVATDLHGQRVSVRELYVALCERHSDRTLQKMVQRLRTPLASW</sequence>
<keyword evidence="4" id="KW-1185">Reference proteome</keyword>
<dbReference type="Proteomes" id="UP000530660">
    <property type="component" value="Unassembled WGS sequence"/>
</dbReference>
<evidence type="ECO:0000313" key="4">
    <source>
        <dbReference type="Proteomes" id="UP000530660"/>
    </source>
</evidence>
<dbReference type="InterPro" id="IPR011501">
    <property type="entry name" value="Noc3_N"/>
</dbReference>
<dbReference type="Pfam" id="PF07540">
    <property type="entry name" value="NOC3p"/>
    <property type="match status" value="1"/>
</dbReference>
<dbReference type="GO" id="GO:0006270">
    <property type="term" value="P:DNA replication initiation"/>
    <property type="evidence" value="ECO:0007669"/>
    <property type="project" value="TreeGrafter"/>
</dbReference>
<protein>
    <submittedName>
        <fullName evidence="3">Nucleolar complex protein 3</fullName>
    </submittedName>
</protein>
<dbReference type="GO" id="GO:0005730">
    <property type="term" value="C:nucleolus"/>
    <property type="evidence" value="ECO:0007669"/>
    <property type="project" value="TreeGrafter"/>
</dbReference>
<dbReference type="PANTHER" id="PTHR14428">
    <property type="entry name" value="NUCLEOLAR COMPLEX PROTEIN 3"/>
    <property type="match status" value="1"/>
</dbReference>
<dbReference type="InterPro" id="IPR016903">
    <property type="entry name" value="Nucleolar_cplx-assoc_3"/>
</dbReference>
<evidence type="ECO:0000259" key="2">
    <source>
        <dbReference type="Pfam" id="PF07540"/>
    </source>
</evidence>
<accession>A0A7J7INF3</accession>
<feature type="region of interest" description="Disordered" evidence="1">
    <location>
        <begin position="220"/>
        <end position="250"/>
    </location>
</feature>
<evidence type="ECO:0000256" key="1">
    <source>
        <dbReference type="SAM" id="MobiDB-lite"/>
    </source>
</evidence>
<organism evidence="3 4">
    <name type="scientific">Cyanidiococcus yangmingshanensis</name>
    <dbReference type="NCBI Taxonomy" id="2690220"/>
    <lineage>
        <taxon>Eukaryota</taxon>
        <taxon>Rhodophyta</taxon>
        <taxon>Bangiophyceae</taxon>
        <taxon>Cyanidiales</taxon>
        <taxon>Cyanidiaceae</taxon>
        <taxon>Cyanidiococcus</taxon>
    </lineage>
</organism>
<reference evidence="3 4" key="1">
    <citation type="journal article" date="2020" name="J. Phycol.">
        <title>Comparative genome analysis reveals Cyanidiococcus gen. nov., a new extremophilic red algal genus sister to Cyanidioschyzon (Cyanidioschyzonaceae, Rhodophyta).</title>
        <authorList>
            <person name="Liu S.-L."/>
            <person name="Chiang Y.-R."/>
            <person name="Yoon H.S."/>
            <person name="Fu H.-Y."/>
        </authorList>
    </citation>
    <scope>NUCLEOTIDE SEQUENCE [LARGE SCALE GENOMIC DNA]</scope>
    <source>
        <strain evidence="3 4">THAL066</strain>
    </source>
</reference>
<name>A0A7J7INF3_9RHOD</name>
<proteinExistence type="predicted"/>
<dbReference type="OrthoDB" id="10263597at2759"/>
<feature type="domain" description="Nucleolar complex-associated protein 3 N-terminal" evidence="2">
    <location>
        <begin position="289"/>
        <end position="388"/>
    </location>
</feature>
<dbReference type="AlphaFoldDB" id="A0A7J7INF3"/>
<feature type="region of interest" description="Disordered" evidence="1">
    <location>
        <begin position="103"/>
        <end position="136"/>
    </location>
</feature>
<evidence type="ECO:0000313" key="3">
    <source>
        <dbReference type="EMBL" id="KAF6004662.1"/>
    </source>
</evidence>
<comment type="caution">
    <text evidence="3">The sequence shown here is derived from an EMBL/GenBank/DDBJ whole genome shotgun (WGS) entry which is preliminary data.</text>
</comment>
<dbReference type="GO" id="GO:0003682">
    <property type="term" value="F:chromatin binding"/>
    <property type="evidence" value="ECO:0007669"/>
    <property type="project" value="TreeGrafter"/>
</dbReference>
<gene>
    <name evidence="3" type="primary">NOC3L</name>
    <name evidence="3" type="ORF">F1559_004955</name>
</gene>
<dbReference type="PANTHER" id="PTHR14428:SF5">
    <property type="entry name" value="NUCLEOLAR COMPLEX PROTEIN 3 HOMOLOG"/>
    <property type="match status" value="1"/>
</dbReference>